<keyword evidence="3" id="KW-1185">Reference proteome</keyword>
<dbReference type="Proteomes" id="UP000013827">
    <property type="component" value="Unassembled WGS sequence"/>
</dbReference>
<reference evidence="3" key="1">
    <citation type="journal article" date="2013" name="Nature">
        <title>Pan genome of the phytoplankton Emiliania underpins its global distribution.</title>
        <authorList>
            <person name="Read B.A."/>
            <person name="Kegel J."/>
            <person name="Klute M.J."/>
            <person name="Kuo A."/>
            <person name="Lefebvre S.C."/>
            <person name="Maumus F."/>
            <person name="Mayer C."/>
            <person name="Miller J."/>
            <person name="Monier A."/>
            <person name="Salamov A."/>
            <person name="Young J."/>
            <person name="Aguilar M."/>
            <person name="Claverie J.M."/>
            <person name="Frickenhaus S."/>
            <person name="Gonzalez K."/>
            <person name="Herman E.K."/>
            <person name="Lin Y.C."/>
            <person name="Napier J."/>
            <person name="Ogata H."/>
            <person name="Sarno A.F."/>
            <person name="Shmutz J."/>
            <person name="Schroeder D."/>
            <person name="de Vargas C."/>
            <person name="Verret F."/>
            <person name="von Dassow P."/>
            <person name="Valentin K."/>
            <person name="Van de Peer Y."/>
            <person name="Wheeler G."/>
            <person name="Dacks J.B."/>
            <person name="Delwiche C.F."/>
            <person name="Dyhrman S.T."/>
            <person name="Glockner G."/>
            <person name="John U."/>
            <person name="Richards T."/>
            <person name="Worden A.Z."/>
            <person name="Zhang X."/>
            <person name="Grigoriev I.V."/>
            <person name="Allen A.E."/>
            <person name="Bidle K."/>
            <person name="Borodovsky M."/>
            <person name="Bowler C."/>
            <person name="Brownlee C."/>
            <person name="Cock J.M."/>
            <person name="Elias M."/>
            <person name="Gladyshev V.N."/>
            <person name="Groth M."/>
            <person name="Guda C."/>
            <person name="Hadaegh A."/>
            <person name="Iglesias-Rodriguez M.D."/>
            <person name="Jenkins J."/>
            <person name="Jones B.M."/>
            <person name="Lawson T."/>
            <person name="Leese F."/>
            <person name="Lindquist E."/>
            <person name="Lobanov A."/>
            <person name="Lomsadze A."/>
            <person name="Malik S.B."/>
            <person name="Marsh M.E."/>
            <person name="Mackinder L."/>
            <person name="Mock T."/>
            <person name="Mueller-Roeber B."/>
            <person name="Pagarete A."/>
            <person name="Parker M."/>
            <person name="Probert I."/>
            <person name="Quesneville H."/>
            <person name="Raines C."/>
            <person name="Rensing S.A."/>
            <person name="Riano-Pachon D.M."/>
            <person name="Richier S."/>
            <person name="Rokitta S."/>
            <person name="Shiraiwa Y."/>
            <person name="Soanes D.M."/>
            <person name="van der Giezen M."/>
            <person name="Wahlund T.M."/>
            <person name="Williams B."/>
            <person name="Wilson W."/>
            <person name="Wolfe G."/>
            <person name="Wurch L.L."/>
        </authorList>
    </citation>
    <scope>NUCLEOTIDE SEQUENCE</scope>
</reference>
<name>A0A0D3ISN6_EMIH1</name>
<dbReference type="InterPro" id="IPR042098">
    <property type="entry name" value="TauD-like_sf"/>
</dbReference>
<evidence type="ECO:0000313" key="3">
    <source>
        <dbReference type="Proteomes" id="UP000013827"/>
    </source>
</evidence>
<dbReference type="AlphaFoldDB" id="A0A0D3ISN6"/>
<keyword evidence="1" id="KW-0560">Oxidoreductase</keyword>
<evidence type="ECO:0000313" key="2">
    <source>
        <dbReference type="EnsemblProtists" id="EOD14271"/>
    </source>
</evidence>
<dbReference type="Gene3D" id="3.60.130.10">
    <property type="entry name" value="Clavaminate synthase-like"/>
    <property type="match status" value="1"/>
</dbReference>
<dbReference type="EnsemblProtists" id="EOD14271">
    <property type="protein sequence ID" value="EOD14271"/>
    <property type="gene ID" value="EMIHUDRAFT_124364"/>
</dbReference>
<dbReference type="GeneID" id="17260422"/>
<dbReference type="PaxDb" id="2903-EOD14271"/>
<organism evidence="2 3">
    <name type="scientific">Emiliania huxleyi (strain CCMP1516)</name>
    <dbReference type="NCBI Taxonomy" id="280463"/>
    <lineage>
        <taxon>Eukaryota</taxon>
        <taxon>Haptista</taxon>
        <taxon>Haptophyta</taxon>
        <taxon>Prymnesiophyceae</taxon>
        <taxon>Isochrysidales</taxon>
        <taxon>Noelaerhabdaceae</taxon>
        <taxon>Emiliania</taxon>
    </lineage>
</organism>
<protein>
    <recommendedName>
        <fullName evidence="4">TauD/TfdA-like domain-containing protein</fullName>
    </recommendedName>
</protein>
<dbReference type="HOGENOM" id="CLU_2284828_0_0_1"/>
<dbReference type="GO" id="GO:0016491">
    <property type="term" value="F:oxidoreductase activity"/>
    <property type="evidence" value="ECO:0007669"/>
    <property type="project" value="UniProtKB-KW"/>
</dbReference>
<evidence type="ECO:0000256" key="1">
    <source>
        <dbReference type="ARBA" id="ARBA00023002"/>
    </source>
</evidence>
<accession>A0A0D3ISN6</accession>
<evidence type="ECO:0008006" key="4">
    <source>
        <dbReference type="Google" id="ProtNLM"/>
    </source>
</evidence>
<dbReference type="RefSeq" id="XP_005766700.1">
    <property type="nucleotide sequence ID" value="XM_005766643.1"/>
</dbReference>
<proteinExistence type="predicted"/>
<sequence>APHRAHHTYRRHDLLLLDNLAVSHRAASGAHDASAAAGLRVLHRTTLRGRHSLDPPPESGLAPFAYIWGGCPAGLGARGGVWQASDHWGVGFRWNGTAPMRN</sequence>
<reference evidence="2" key="2">
    <citation type="submission" date="2024-10" db="UniProtKB">
        <authorList>
            <consortium name="EnsemblProtists"/>
        </authorList>
    </citation>
    <scope>IDENTIFICATION</scope>
</reference>
<dbReference type="KEGG" id="ehx:EMIHUDRAFT_124364"/>